<dbReference type="AlphaFoldDB" id="A0A081R9F5"/>
<dbReference type="Pfam" id="PF03472">
    <property type="entry name" value="Autoind_bind"/>
    <property type="match status" value="1"/>
</dbReference>
<dbReference type="eggNOG" id="COG2771">
    <property type="taxonomic scope" value="Bacteria"/>
</dbReference>
<keyword evidence="2" id="KW-0238">DNA-binding</keyword>
<evidence type="ECO:0000259" key="4">
    <source>
        <dbReference type="PROSITE" id="PS50043"/>
    </source>
</evidence>
<dbReference type="PATRIC" id="fig|46429.4.peg.3892"/>
<dbReference type="InterPro" id="IPR000792">
    <property type="entry name" value="Tscrpt_reg_LuxR_C"/>
</dbReference>
<dbReference type="SUPFAM" id="SSF46894">
    <property type="entry name" value="C-terminal effector domain of the bipartite response regulators"/>
    <property type="match status" value="1"/>
</dbReference>
<keyword evidence="1" id="KW-0805">Transcription regulation</keyword>
<gene>
    <name evidence="5" type="primary">luxR</name>
    <name evidence="5" type="ORF">BV95_03902</name>
</gene>
<dbReference type="Proteomes" id="UP000028411">
    <property type="component" value="Unassembled WGS sequence"/>
</dbReference>
<dbReference type="Pfam" id="PF00196">
    <property type="entry name" value="GerE"/>
    <property type="match status" value="1"/>
</dbReference>
<dbReference type="SMART" id="SM00421">
    <property type="entry name" value="HTH_LUXR"/>
    <property type="match status" value="1"/>
</dbReference>
<dbReference type="InterPro" id="IPR005143">
    <property type="entry name" value="TF_LuxR_autoind-bd_dom"/>
</dbReference>
<dbReference type="OrthoDB" id="3170288at2"/>
<dbReference type="EMBL" id="JFHR01000062">
    <property type="protein sequence ID" value="KEQ51828.1"/>
    <property type="molecule type" value="Genomic_DNA"/>
</dbReference>
<dbReference type="InterPro" id="IPR036693">
    <property type="entry name" value="TF_LuxR_autoind-bd_dom_sf"/>
</dbReference>
<evidence type="ECO:0000256" key="2">
    <source>
        <dbReference type="ARBA" id="ARBA00023125"/>
    </source>
</evidence>
<evidence type="ECO:0000313" key="6">
    <source>
        <dbReference type="Proteomes" id="UP000028411"/>
    </source>
</evidence>
<dbReference type="Gene3D" id="3.30.450.80">
    <property type="entry name" value="Transcription factor LuxR-like, autoinducer-binding domain"/>
    <property type="match status" value="1"/>
</dbReference>
<dbReference type="SUPFAM" id="SSF75516">
    <property type="entry name" value="Pheromone-binding domain of LuxR-like quorum-sensing transcription factors"/>
    <property type="match status" value="1"/>
</dbReference>
<keyword evidence="3" id="KW-0804">Transcription</keyword>
<evidence type="ECO:0000256" key="1">
    <source>
        <dbReference type="ARBA" id="ARBA00023015"/>
    </source>
</evidence>
<dbReference type="InterPro" id="IPR036388">
    <property type="entry name" value="WH-like_DNA-bd_sf"/>
</dbReference>
<dbReference type="InterPro" id="IPR016032">
    <property type="entry name" value="Sig_transdc_resp-reg_C-effctor"/>
</dbReference>
<dbReference type="Gene3D" id="1.10.10.10">
    <property type="entry name" value="Winged helix-like DNA-binding domain superfamily/Winged helix DNA-binding domain"/>
    <property type="match status" value="1"/>
</dbReference>
<evidence type="ECO:0000313" key="5">
    <source>
        <dbReference type="EMBL" id="KEQ51828.1"/>
    </source>
</evidence>
<evidence type="ECO:0000256" key="3">
    <source>
        <dbReference type="ARBA" id="ARBA00023163"/>
    </source>
</evidence>
<sequence>MSVQYNVQEFLNDIERVQNPDDMAMVLSDIAGTMGFQYFAITQHVDVLAANGMAIHIHNYPAHWADFYAANALGLSDPVHRACHMTDWGFRWTSISSLIPLTRNDKAHLDCGRREGIGDGFTVPSNVGGYPPGSCSFANADGVPIPDDKLWLAQLVGSCAFHVARRLWLGAVRRGTRNAALTDRQRECVQWMALGKNDDEAGEILGIRKGTVTKHIKDSCSRYEVNKRVMLIGLALADGTLTISDIGGWRHSHLWE</sequence>
<name>A0A081R9F5_SPHCR</name>
<feature type="domain" description="HTH luxR-type" evidence="4">
    <location>
        <begin position="174"/>
        <end position="239"/>
    </location>
</feature>
<comment type="caution">
    <text evidence="5">The sequence shown here is derived from an EMBL/GenBank/DDBJ whole genome shotgun (WGS) entry which is preliminary data.</text>
</comment>
<dbReference type="PROSITE" id="PS50043">
    <property type="entry name" value="HTH_LUXR_2"/>
    <property type="match status" value="1"/>
</dbReference>
<accession>A0A081R9F5</accession>
<dbReference type="GO" id="GO:0006355">
    <property type="term" value="P:regulation of DNA-templated transcription"/>
    <property type="evidence" value="ECO:0007669"/>
    <property type="project" value="InterPro"/>
</dbReference>
<proteinExistence type="predicted"/>
<organism evidence="5 6">
    <name type="scientific">Sphingobium chlorophenolicum</name>
    <dbReference type="NCBI Taxonomy" id="46429"/>
    <lineage>
        <taxon>Bacteria</taxon>
        <taxon>Pseudomonadati</taxon>
        <taxon>Pseudomonadota</taxon>
        <taxon>Alphaproteobacteria</taxon>
        <taxon>Sphingomonadales</taxon>
        <taxon>Sphingomonadaceae</taxon>
        <taxon>Sphingobium</taxon>
    </lineage>
</organism>
<dbReference type="GO" id="GO:0003677">
    <property type="term" value="F:DNA binding"/>
    <property type="evidence" value="ECO:0007669"/>
    <property type="project" value="UniProtKB-KW"/>
</dbReference>
<protein>
    <submittedName>
        <fullName evidence="5">LuxR-family transcriptional regulator</fullName>
    </submittedName>
</protein>
<reference evidence="5 6" key="1">
    <citation type="submission" date="2014-02" db="EMBL/GenBank/DDBJ databases">
        <title>Whole genome sequence of Sphingobium chlorophenolicum NBRC 16172.</title>
        <authorList>
            <person name="Gan H.M."/>
            <person name="Gan H.Y."/>
            <person name="Chew T.H."/>
            <person name="Savka M.A."/>
        </authorList>
    </citation>
    <scope>NUCLEOTIDE SEQUENCE [LARGE SCALE GENOMIC DNA]</scope>
    <source>
        <strain evidence="5 6">NBRC 16172</strain>
    </source>
</reference>
<dbReference type="RefSeq" id="WP_037455968.1">
    <property type="nucleotide sequence ID" value="NZ_JFHR01000062.1"/>
</dbReference>